<dbReference type="EMBL" id="EF694691">
    <property type="protein sequence ID" value="ABU53827.1"/>
    <property type="molecule type" value="Genomic_DNA"/>
</dbReference>
<dbReference type="EMBL" id="EF694694">
    <property type="protein sequence ID" value="ABU53877.1"/>
    <property type="molecule type" value="Genomic_DNA"/>
</dbReference>
<sequence>MGGEAFSCFLGGITSAIKKDKKERKMKEKIIKLENGEELKMREPNVRVLKNATNKGEKEMEQTICMIAALTNKQESEIEDLNLKDFKALQDALKDFLVEAGVIA</sequence>
<accession>A7YG75</accession>
<evidence type="ECO:0000313" key="5">
    <source>
        <dbReference type="EMBL" id="ABU53877.1"/>
    </source>
</evidence>
<proteinExistence type="predicted"/>
<evidence type="ECO:0000313" key="3">
    <source>
        <dbReference type="EMBL" id="ABU53809.1"/>
    </source>
</evidence>
<reference evidence="1" key="1">
    <citation type="journal article" date="2008" name="BMC Microbiol.">
        <title>Sequence variability of Campylobacter temperate bacteriophages.</title>
        <authorList>
            <person name="Clark C.G."/>
            <person name="Ng L.K."/>
        </authorList>
    </citation>
    <scope>NUCLEOTIDE SEQUENCE</scope>
    <source>
        <strain evidence="1">Cj00-0949</strain>
        <strain evidence="2">Cj00-2818</strain>
        <strain evidence="3">Cj00-6470</strain>
        <strain evidence="4">Cj99-7046</strain>
        <strain evidence="5">CjNC13265</strain>
    </source>
</reference>
<dbReference type="Pfam" id="PF10109">
    <property type="entry name" value="Phage_TAC_7"/>
    <property type="match status" value="1"/>
</dbReference>
<evidence type="ECO:0000313" key="1">
    <source>
        <dbReference type="EMBL" id="ABU53712.1"/>
    </source>
</evidence>
<evidence type="ECO:0000313" key="4">
    <source>
        <dbReference type="EMBL" id="ABU53827.1"/>
    </source>
</evidence>
<dbReference type="InterPro" id="IPR019289">
    <property type="entry name" value="Phage_tail_E/E"/>
</dbReference>
<dbReference type="EMBL" id="EF694690">
    <property type="protein sequence ID" value="ABU53809.1"/>
    <property type="molecule type" value="Genomic_DNA"/>
</dbReference>
<organism evidence="1">
    <name type="scientific">Campylobacter phage CGC-2007</name>
    <dbReference type="NCBI Taxonomy" id="464033"/>
    <lineage>
        <taxon>Viruses</taxon>
        <taxon>Duplodnaviria</taxon>
        <taxon>Heunggongvirae</taxon>
        <taxon>Uroviricota</taxon>
        <taxon>Caudoviricetes</taxon>
    </lineage>
</organism>
<name>A7YG75_9CAUD</name>
<dbReference type="EMBL" id="EF694684">
    <property type="protein sequence ID" value="ABU53712.1"/>
    <property type="molecule type" value="Genomic_DNA"/>
</dbReference>
<protein>
    <submittedName>
        <fullName evidence="1">Cje0225</fullName>
    </submittedName>
</protein>
<dbReference type="EMBL" id="EF694688">
    <property type="protein sequence ID" value="ABU53777.1"/>
    <property type="molecule type" value="Genomic_DNA"/>
</dbReference>
<evidence type="ECO:0000313" key="2">
    <source>
        <dbReference type="EMBL" id="ABU53777.1"/>
    </source>
</evidence>